<evidence type="ECO:0000313" key="2">
    <source>
        <dbReference type="Proteomes" id="UP001153678"/>
    </source>
</evidence>
<dbReference type="AlphaFoldDB" id="A0A9W4SSL8"/>
<organism evidence="1 2">
    <name type="scientific">Funneliformis geosporum</name>
    <dbReference type="NCBI Taxonomy" id="1117311"/>
    <lineage>
        <taxon>Eukaryota</taxon>
        <taxon>Fungi</taxon>
        <taxon>Fungi incertae sedis</taxon>
        <taxon>Mucoromycota</taxon>
        <taxon>Glomeromycotina</taxon>
        <taxon>Glomeromycetes</taxon>
        <taxon>Glomerales</taxon>
        <taxon>Glomeraceae</taxon>
        <taxon>Funneliformis</taxon>
    </lineage>
</organism>
<proteinExistence type="predicted"/>
<comment type="caution">
    <text evidence="1">The sequence shown here is derived from an EMBL/GenBank/DDBJ whole genome shotgun (WGS) entry which is preliminary data.</text>
</comment>
<dbReference type="Proteomes" id="UP001153678">
    <property type="component" value="Unassembled WGS sequence"/>
</dbReference>
<gene>
    <name evidence="1" type="ORF">FWILDA_LOCUS9420</name>
</gene>
<dbReference type="EMBL" id="CAMKVN010002212">
    <property type="protein sequence ID" value="CAI2180104.1"/>
    <property type="molecule type" value="Genomic_DNA"/>
</dbReference>
<protein>
    <submittedName>
        <fullName evidence="1">9005_t:CDS:1</fullName>
    </submittedName>
</protein>
<sequence length="231" mass="28015">MEFVDVTKELDKKLDLYHYFEKTIIGFYVRFIMCDKKYELTLSDKIMQIEDPDKKYKQIDDYAQKKRTYRNAIKKVQEILYQKIGSLYETFYGEWLNYKIFMESNPIKILWERFMKYTIKITKDKNLSVNDEMKEKICSYFARYPSELVKCIEEYNLFFHKLVYHMCYKEHISIPEEISPVSSIRKNEIIVDLLALPYISEIEALNDISNLWYFHFEDITGSEALAKYLNR</sequence>
<reference evidence="1" key="1">
    <citation type="submission" date="2022-08" db="EMBL/GenBank/DDBJ databases">
        <authorList>
            <person name="Kallberg Y."/>
            <person name="Tangrot J."/>
            <person name="Rosling A."/>
        </authorList>
    </citation>
    <scope>NUCLEOTIDE SEQUENCE</scope>
    <source>
        <strain evidence="1">Wild A</strain>
    </source>
</reference>
<evidence type="ECO:0000313" key="1">
    <source>
        <dbReference type="EMBL" id="CAI2180104.1"/>
    </source>
</evidence>
<name>A0A9W4SSL8_9GLOM</name>
<dbReference type="OrthoDB" id="2414185at2759"/>
<keyword evidence="2" id="KW-1185">Reference proteome</keyword>
<accession>A0A9W4SSL8</accession>